<dbReference type="Proteomes" id="UP000019141">
    <property type="component" value="Unassembled WGS sequence"/>
</dbReference>
<keyword evidence="4" id="KW-1185">Reference proteome</keyword>
<evidence type="ECO:0000259" key="2">
    <source>
        <dbReference type="Pfam" id="PF04754"/>
    </source>
</evidence>
<accession>W4L5X0</accession>
<evidence type="ECO:0000313" key="4">
    <source>
        <dbReference type="Proteomes" id="UP000019141"/>
    </source>
</evidence>
<dbReference type="PANTHER" id="PTHR34611">
    <property type="match status" value="1"/>
</dbReference>
<comment type="caution">
    <text evidence="3">The sequence shown here is derived from an EMBL/GenBank/DDBJ whole genome shotgun (WGS) entry which is preliminary data.</text>
</comment>
<dbReference type="EMBL" id="AZHW01001310">
    <property type="protein sequence ID" value="ETW93090.1"/>
    <property type="molecule type" value="Genomic_DNA"/>
</dbReference>
<dbReference type="AlphaFoldDB" id="W4L5X0"/>
<dbReference type="GO" id="GO:1990238">
    <property type="term" value="F:double-stranded DNA endonuclease activity"/>
    <property type="evidence" value="ECO:0007669"/>
    <property type="project" value="TreeGrafter"/>
</dbReference>
<gene>
    <name evidence="3" type="ORF">ETSY1_40785</name>
</gene>
<evidence type="ECO:0000256" key="1">
    <source>
        <dbReference type="ARBA" id="ARBA00009787"/>
    </source>
</evidence>
<reference evidence="3 4" key="1">
    <citation type="journal article" date="2014" name="Nature">
        <title>An environmental bacterial taxon with a large and distinct metabolic repertoire.</title>
        <authorList>
            <person name="Wilson M.C."/>
            <person name="Mori T."/>
            <person name="Ruckert C."/>
            <person name="Uria A.R."/>
            <person name="Helf M.J."/>
            <person name="Takada K."/>
            <person name="Gernert C."/>
            <person name="Steffens U.A."/>
            <person name="Heycke N."/>
            <person name="Schmitt S."/>
            <person name="Rinke C."/>
            <person name="Helfrich E.J."/>
            <person name="Brachmann A.O."/>
            <person name="Gurgui C."/>
            <person name="Wakimoto T."/>
            <person name="Kracht M."/>
            <person name="Crusemann M."/>
            <person name="Hentschel U."/>
            <person name="Abe I."/>
            <person name="Matsunaga S."/>
            <person name="Kalinowski J."/>
            <person name="Takeyama H."/>
            <person name="Piel J."/>
        </authorList>
    </citation>
    <scope>NUCLEOTIDE SEQUENCE [LARGE SCALE GENOMIC DNA]</scope>
    <source>
        <strain evidence="4">TSY1</strain>
    </source>
</reference>
<dbReference type="HOGENOM" id="CLU_059548_1_0_7"/>
<comment type="similarity">
    <text evidence="1">Belongs to the Rpn/YhgA-like nuclease family.</text>
</comment>
<protein>
    <recommendedName>
        <fullName evidence="2">Transposase (putative) YhgA-like domain-containing protein</fullName>
    </recommendedName>
</protein>
<organism evidence="3 4">
    <name type="scientific">Entotheonella factor</name>
    <dbReference type="NCBI Taxonomy" id="1429438"/>
    <lineage>
        <taxon>Bacteria</taxon>
        <taxon>Pseudomonadati</taxon>
        <taxon>Nitrospinota/Tectimicrobiota group</taxon>
        <taxon>Candidatus Tectimicrobiota</taxon>
        <taxon>Candidatus Entotheonellia</taxon>
        <taxon>Candidatus Entotheonellales</taxon>
        <taxon>Candidatus Entotheonellaceae</taxon>
        <taxon>Candidatus Entotheonella</taxon>
    </lineage>
</organism>
<sequence length="310" mass="36196">MADETHQIHDKLAQQVLGQPESAASLLERYLPERVSQALDWPSLQRLNRSFVDEHWRPSEADFVYEVRRLADDEPVWVYILLEHQATPDKWLRFRLLRYCCRLWELQLSQESEASELRPIVPLVFYQGRSRWTYSTEFADLFADSVRDWPGQPRFSHELVDQSGMQPSELGGELKVRVMQLVMMAAYHPERPWMALADELLRRLRALGPSGGTDYFYVFVDYILKTQEPEAIETFGEILRQGTPELGDELMSYAQQLEERGKEQGRLQAQVEIIENLLRLGYDWSQIEAIARVSESEFESLKQRLSELSA</sequence>
<evidence type="ECO:0000313" key="3">
    <source>
        <dbReference type="EMBL" id="ETW93090.1"/>
    </source>
</evidence>
<dbReference type="Pfam" id="PF04754">
    <property type="entry name" value="Transposase_31"/>
    <property type="match status" value="1"/>
</dbReference>
<dbReference type="NCBIfam" id="TIGR01784">
    <property type="entry name" value="T_den_put_tspse"/>
    <property type="match status" value="1"/>
</dbReference>
<dbReference type="InterPro" id="IPR006842">
    <property type="entry name" value="Transposase_31"/>
</dbReference>
<dbReference type="InterPro" id="IPR010106">
    <property type="entry name" value="RpnA"/>
</dbReference>
<name>W4L5X0_ENTF1</name>
<feature type="domain" description="Transposase (putative) YhgA-like" evidence="2">
    <location>
        <begin position="8"/>
        <end position="203"/>
    </location>
</feature>
<dbReference type="GO" id="GO:0006310">
    <property type="term" value="P:DNA recombination"/>
    <property type="evidence" value="ECO:0007669"/>
    <property type="project" value="TreeGrafter"/>
</dbReference>
<dbReference type="PANTHER" id="PTHR34611:SF2">
    <property type="entry name" value="INACTIVE RECOMBINATION-PROMOTING NUCLEASE-LIKE PROTEIN RPNE-RELATED"/>
    <property type="match status" value="1"/>
</dbReference>
<proteinExistence type="inferred from homology"/>
<dbReference type="InterPro" id="IPR051699">
    <property type="entry name" value="Rpn/YhgA-like_nuclease"/>
</dbReference>